<keyword evidence="1" id="KW-1185">Reference proteome</keyword>
<dbReference type="AlphaFoldDB" id="A0A0N4Z8P1"/>
<reference evidence="2" key="1">
    <citation type="submission" date="2017-02" db="UniProtKB">
        <authorList>
            <consortium name="WormBaseParasite"/>
        </authorList>
    </citation>
    <scope>IDENTIFICATION</scope>
</reference>
<accession>A0A0N4Z8P1</accession>
<dbReference type="Proteomes" id="UP000038045">
    <property type="component" value="Unplaced"/>
</dbReference>
<evidence type="ECO:0000313" key="1">
    <source>
        <dbReference type="Proteomes" id="UP000038045"/>
    </source>
</evidence>
<name>A0A0N4Z8P1_PARTI</name>
<protein>
    <submittedName>
        <fullName evidence="2">Lipoprotein</fullName>
    </submittedName>
</protein>
<proteinExistence type="predicted"/>
<evidence type="ECO:0000313" key="2">
    <source>
        <dbReference type="WBParaSite" id="PTRK_0000367600.1"/>
    </source>
</evidence>
<sequence>MVKLRNLFYIFFFNNLFDYSISCSNSGSSNSVGQYSSVQGQNNYMSSPSLNQKDVALSSSIKDEFKSPQKILNMSTKTVPSRSFASKTSETMNKDKNDIFGSLTNMWNEGWQKIDNFFSSKSDLNNPKELIPFSKNLQITNVTYDFIIHPPSAWTYCEPYCGVEDQGIDVESVNDTITADVTDAINESFRTVLHVEPPNKNNIKITFSPKNILGEGFGDFYDREGHKYRIFRGGVVAMLSRNQTSSKKYTQPLSISFLSRHKMKDSKWDNLGYAILDRLTKIQKGFQLTERMKTTLKIGLNNY</sequence>
<dbReference type="WBParaSite" id="PTRK_0000367600.1">
    <property type="protein sequence ID" value="PTRK_0000367600.1"/>
    <property type="gene ID" value="PTRK_0000367600"/>
</dbReference>
<organism evidence="1 2">
    <name type="scientific">Parastrongyloides trichosuri</name>
    <name type="common">Possum-specific nematode worm</name>
    <dbReference type="NCBI Taxonomy" id="131310"/>
    <lineage>
        <taxon>Eukaryota</taxon>
        <taxon>Metazoa</taxon>
        <taxon>Ecdysozoa</taxon>
        <taxon>Nematoda</taxon>
        <taxon>Chromadorea</taxon>
        <taxon>Rhabditida</taxon>
        <taxon>Tylenchina</taxon>
        <taxon>Panagrolaimomorpha</taxon>
        <taxon>Strongyloidoidea</taxon>
        <taxon>Strongyloididae</taxon>
        <taxon>Parastrongyloides</taxon>
    </lineage>
</organism>